<dbReference type="GO" id="GO:1903599">
    <property type="term" value="P:positive regulation of autophagy of mitochondrion"/>
    <property type="evidence" value="ECO:0007669"/>
    <property type="project" value="UniProtKB-UniRule"/>
</dbReference>
<dbReference type="PANTHER" id="PTHR13222:SF1">
    <property type="entry name" value="RB1-INDUCIBLE COILED-COIL PROTEIN 1"/>
    <property type="match status" value="1"/>
</dbReference>
<evidence type="ECO:0000313" key="13">
    <source>
        <dbReference type="Proteomes" id="UP000182334"/>
    </source>
</evidence>
<dbReference type="GO" id="GO:0061709">
    <property type="term" value="P:reticulophagy"/>
    <property type="evidence" value="ECO:0007669"/>
    <property type="project" value="TreeGrafter"/>
</dbReference>
<dbReference type="Pfam" id="PF04108">
    <property type="entry name" value="ATG17_like"/>
    <property type="match status" value="1"/>
</dbReference>
<dbReference type="GO" id="GO:1990316">
    <property type="term" value="C:Atg1/ULK1 kinase complex"/>
    <property type="evidence" value="ECO:0007669"/>
    <property type="project" value="TreeGrafter"/>
</dbReference>
<evidence type="ECO:0000259" key="11">
    <source>
        <dbReference type="Pfam" id="PF10377"/>
    </source>
</evidence>
<dbReference type="EMBL" id="LT635757">
    <property type="protein sequence ID" value="SGZ50225.1"/>
    <property type="molecule type" value="Genomic_DNA"/>
</dbReference>
<dbReference type="GO" id="GO:0019901">
    <property type="term" value="F:protein kinase binding"/>
    <property type="evidence" value="ECO:0007669"/>
    <property type="project" value="TreeGrafter"/>
</dbReference>
<evidence type="ECO:0000313" key="12">
    <source>
        <dbReference type="EMBL" id="SGZ50225.1"/>
    </source>
</evidence>
<evidence type="ECO:0000256" key="9">
    <source>
        <dbReference type="SAM" id="MobiDB-lite"/>
    </source>
</evidence>
<dbReference type="GO" id="GO:0060090">
    <property type="term" value="F:molecular adaptor activity"/>
    <property type="evidence" value="ECO:0007669"/>
    <property type="project" value="TreeGrafter"/>
</dbReference>
<keyword evidence="4 7" id="KW-0653">Protein transport</keyword>
<feature type="region of interest" description="Disordered" evidence="9">
    <location>
        <begin position="649"/>
        <end position="676"/>
    </location>
</feature>
<comment type="function">
    <text evidence="7">Involved in cytoplasm to vacuole transport (Cvt), pexophagy, mitophagy and nucleophagy. Recruits mitochondria for their selective degradation via autophagy (mitophagy) during starvation. Works as scaffold proteins that recruit ATG proteins to the pre-autophagosome (PAS), the site of vesicle/autophagosome formation. Required for the Cvt vesicles completion.</text>
</comment>
<dbReference type="GO" id="GO:0015031">
    <property type="term" value="P:protein transport"/>
    <property type="evidence" value="ECO:0007669"/>
    <property type="project" value="UniProtKB-KW"/>
</dbReference>
<dbReference type="InterPro" id="IPR045326">
    <property type="entry name" value="ATG17-like_dom"/>
</dbReference>
<keyword evidence="3 7" id="KW-0813">Transport</keyword>
<comment type="subunit">
    <text evidence="7">Homodimer.</text>
</comment>
<evidence type="ECO:0000256" key="3">
    <source>
        <dbReference type="ARBA" id="ARBA00022448"/>
    </source>
</evidence>
<keyword evidence="13" id="KW-1185">Reference proteome</keyword>
<dbReference type="GO" id="GO:0034045">
    <property type="term" value="C:phagophore assembly site membrane"/>
    <property type="evidence" value="ECO:0007669"/>
    <property type="project" value="UniProtKB-SubCell"/>
</dbReference>
<evidence type="ECO:0000256" key="5">
    <source>
        <dbReference type="ARBA" id="ARBA00023006"/>
    </source>
</evidence>
<name>A0A1L0BFM5_9ASCO</name>
<proteinExistence type="inferred from homology"/>
<dbReference type="InterPro" id="IPR019460">
    <property type="entry name" value="Atg11_C"/>
</dbReference>
<dbReference type="InterPro" id="IPR040040">
    <property type="entry name" value="ATG11"/>
</dbReference>
<comment type="similarity">
    <text evidence="1 7">Belongs to the ATG11 family.</text>
</comment>
<evidence type="ECO:0000256" key="1">
    <source>
        <dbReference type="ARBA" id="ARBA00009729"/>
    </source>
</evidence>
<dbReference type="GO" id="GO:0000045">
    <property type="term" value="P:autophagosome assembly"/>
    <property type="evidence" value="ECO:0007669"/>
    <property type="project" value="UniProtKB-UniRule"/>
</dbReference>
<evidence type="ECO:0000256" key="7">
    <source>
        <dbReference type="RuleBase" id="RU367075"/>
    </source>
</evidence>
<feature type="compositionally biased region" description="Low complexity" evidence="9">
    <location>
        <begin position="658"/>
        <end position="669"/>
    </location>
</feature>
<evidence type="ECO:0000256" key="4">
    <source>
        <dbReference type="ARBA" id="ARBA00022927"/>
    </source>
</evidence>
<dbReference type="GO" id="GO:0034727">
    <property type="term" value="P:piecemeal microautophagy of the nucleus"/>
    <property type="evidence" value="ECO:0007669"/>
    <property type="project" value="TreeGrafter"/>
</dbReference>
<keyword evidence="6 8" id="KW-0175">Coiled coil</keyword>
<keyword evidence="7" id="KW-0926">Vacuole</keyword>
<dbReference type="OrthoDB" id="447953at2759"/>
<reference evidence="12 13" key="1">
    <citation type="submission" date="2016-10" db="EMBL/GenBank/DDBJ databases">
        <authorList>
            <person name="de Groot N.N."/>
        </authorList>
    </citation>
    <scope>NUCLEOTIDE SEQUENCE [LARGE SCALE GENOMIC DNA]</scope>
    <source>
        <strain evidence="12 13">CBS 141442</strain>
    </source>
</reference>
<evidence type="ECO:0000256" key="8">
    <source>
        <dbReference type="SAM" id="Coils"/>
    </source>
</evidence>
<keyword evidence="5 7" id="KW-0072">Autophagy</keyword>
<organism evidence="12 13">
    <name type="scientific">Sungouiella intermedia</name>
    <dbReference type="NCBI Taxonomy" id="45354"/>
    <lineage>
        <taxon>Eukaryota</taxon>
        <taxon>Fungi</taxon>
        <taxon>Dikarya</taxon>
        <taxon>Ascomycota</taxon>
        <taxon>Saccharomycotina</taxon>
        <taxon>Pichiomycetes</taxon>
        <taxon>Metschnikowiaceae</taxon>
        <taxon>Sungouiella</taxon>
    </lineage>
</organism>
<keyword evidence="7" id="KW-0472">Membrane</keyword>
<evidence type="ECO:0000259" key="10">
    <source>
        <dbReference type="Pfam" id="PF04108"/>
    </source>
</evidence>
<dbReference type="GO" id="GO:0034517">
    <property type="term" value="P:ribophagy"/>
    <property type="evidence" value="ECO:0007669"/>
    <property type="project" value="TreeGrafter"/>
</dbReference>
<dbReference type="STRING" id="45354.A0A1L0BFM5"/>
<sequence>MATQIEYLTVYNAHTGSLLRVPKPLRFHTLGDFKNYLYEHFTNYIIGSTDNIFLLTAFGIKLNFAMINSISDIYMFDKRLFVQGNYDVIFDKYLQLAELHLNEMFRPKPYEPSTSLDDEIPKIISTLKVCDGWSRALVQDSHQINERIDQYIRQTNAMFMSLSIIFEFTTNYIRDIKKYYENTQNHVQLLSMKSLHHAWRSHYNDLKRFPDFTIRLSPNLHLRLADFLDSTELESSAAFIAKYLPAVVEKFNNFAREVARVNKMQLEIDQSIEHLRKDSIGRFKDSENSKSAFLIEIEKLSKQIMDETQVLSSKNAREIYPRQMEKASMLYSEVENRYNLLRLLYDFKCKLGKDSISIFERMGSLQKSMVQIRSEIKSLTGDRMEEISNFKNFSTDGPVDSQTIARIQVAEDHLSLTIDIPQLFGTLMIEKRRQYEWHNFFSKGVVHNMSEQLTMIIKHERDFQKLWIRKYGRLMKFINLHNVFRIQLPSIELSLVNGQVQDREDSILSVLGDREILREDIADYIQIVNSQKLTTFAENLTKSFDSLTVSTDNLKHITKIIATLSSFVSPNNLKLRIEKEANPNASNVENDADLNIISGLRSRIRCLESLLHQRQYQELLSWPVLKSSGGRSPDNRQSMLLLAPTQSVAGNSTMDSTRPAPRRAISARPHVGDNSSSKILDASVTIDKHLDNIRLRRENSELISSNGLLVRENEGLHHQLAALRKQLDERNIEAESMKTDFEQKFAITQSTIEELGNRHEEEFQSFKKSKLEEFDEYKRTKEEEFRELRKKKDEELQELKKNREEEFQEFRQRKTEELLELKKSKDEELRELKKNKDEEIQELKKSCDDKLGKLTAENSDLRSQVTNLENSLQNNSDRDRATELDLEVSNLVAELSDLKILNSDLTSTLNIVKEQLTKEREVRQENKDEAEQKISDREQEIKDLKQKLKDLEQKIYDLELRAKDLELKFKIVELESKEANLSLRSLESMITDLQSKVKELSEELLKKSTDNQRMIESTEKQKDKMSSLLSVLNKNLSALMVYIEQLVARNMEFVKEFCFVLESMGLLLVADNELGKHELKITRVKGLRTKRGTETLDEKTLKGRTIPHSEMYSEISDTAKWTKDLAQRVGELKEHEEDELSSEEQREQTTFAAEQLEEIFEANFENGSDISAYAKFMSTIAFTDNVQLQTQYSDVEAVNEKFFLNGISKRFLDVEGFAKKLTKENKQKAHELAKYIELCNSKITVNNFSIGDLVLFLPIRIDGASDQEDAPWTAFNIDSPNYLLDPLNKNANSNQEWVVNRVKQIVEHEVTQDTENDRQENPFALGVGSTWFMIYTT</sequence>
<evidence type="ECO:0000256" key="6">
    <source>
        <dbReference type="ARBA" id="ARBA00023054"/>
    </source>
</evidence>
<protein>
    <recommendedName>
        <fullName evidence="2 7">Autophagy-related protein 11</fullName>
    </recommendedName>
</protein>
<dbReference type="GO" id="GO:0000422">
    <property type="term" value="P:autophagy of mitochondrion"/>
    <property type="evidence" value="ECO:0007669"/>
    <property type="project" value="TreeGrafter"/>
</dbReference>
<feature type="domain" description="Autophagy-related protein 11 C-terminal" evidence="11">
    <location>
        <begin position="1206"/>
        <end position="1334"/>
    </location>
</feature>
<gene>
    <name evidence="12" type="ORF">SAMEA4029010_CIC11G00000004679</name>
</gene>
<dbReference type="GO" id="GO:0005774">
    <property type="term" value="C:vacuolar membrane"/>
    <property type="evidence" value="ECO:0007669"/>
    <property type="project" value="UniProtKB-SubCell"/>
</dbReference>
<evidence type="ECO:0000256" key="2">
    <source>
        <dbReference type="ARBA" id="ARBA00013804"/>
    </source>
</evidence>
<accession>A0A1L0BFM5</accession>
<dbReference type="Pfam" id="PF10377">
    <property type="entry name" value="ATG11"/>
    <property type="match status" value="1"/>
</dbReference>
<feature type="coiled-coil region" evidence="8">
    <location>
        <begin position="913"/>
        <end position="1035"/>
    </location>
</feature>
<feature type="coiled-coil region" evidence="8">
    <location>
        <begin position="771"/>
        <end position="878"/>
    </location>
</feature>
<comment type="subcellular location">
    <subcellularLocation>
        <location evidence="7">Preautophagosomal structure membrane</location>
        <topology evidence="7">Peripheral membrane protein</topology>
    </subcellularLocation>
    <subcellularLocation>
        <location evidence="7">Vacuole membrane</location>
        <topology evidence="7">Peripheral membrane protein</topology>
    </subcellularLocation>
    <text evidence="7">During pexophagy, accumulates in the vacuolar membrane region, where the peroxisomes contact the vacuole.</text>
</comment>
<dbReference type="PANTHER" id="PTHR13222">
    <property type="entry name" value="RB1-INDUCIBLE COILED-COIL"/>
    <property type="match status" value="1"/>
</dbReference>
<feature type="domain" description="Autophagy protein ATG17-like" evidence="10">
    <location>
        <begin position="127"/>
        <end position="473"/>
    </location>
</feature>
<dbReference type="Proteomes" id="UP000182334">
    <property type="component" value="Chromosome II"/>
</dbReference>